<accession>A0A2P2NQB5</accession>
<name>A0A2P2NQB5_RHIMU</name>
<organism evidence="1">
    <name type="scientific">Rhizophora mucronata</name>
    <name type="common">Asiatic mangrove</name>
    <dbReference type="NCBI Taxonomy" id="61149"/>
    <lineage>
        <taxon>Eukaryota</taxon>
        <taxon>Viridiplantae</taxon>
        <taxon>Streptophyta</taxon>
        <taxon>Embryophyta</taxon>
        <taxon>Tracheophyta</taxon>
        <taxon>Spermatophyta</taxon>
        <taxon>Magnoliopsida</taxon>
        <taxon>eudicotyledons</taxon>
        <taxon>Gunneridae</taxon>
        <taxon>Pentapetalae</taxon>
        <taxon>rosids</taxon>
        <taxon>fabids</taxon>
        <taxon>Malpighiales</taxon>
        <taxon>Rhizophoraceae</taxon>
        <taxon>Rhizophora</taxon>
    </lineage>
</organism>
<protein>
    <submittedName>
        <fullName evidence="1">Uncharacterized protein</fullName>
    </submittedName>
</protein>
<dbReference type="EMBL" id="GGEC01064208">
    <property type="protein sequence ID" value="MBX44692.1"/>
    <property type="molecule type" value="Transcribed_RNA"/>
</dbReference>
<sequence length="27" mass="3332">MFNIFLIELDHLCMLWVVMCTSRCRAW</sequence>
<evidence type="ECO:0000313" key="1">
    <source>
        <dbReference type="EMBL" id="MBX44692.1"/>
    </source>
</evidence>
<dbReference type="AlphaFoldDB" id="A0A2P2NQB5"/>
<proteinExistence type="predicted"/>
<reference evidence="1" key="1">
    <citation type="submission" date="2018-02" db="EMBL/GenBank/DDBJ databases">
        <title>Rhizophora mucronata_Transcriptome.</title>
        <authorList>
            <person name="Meera S.P."/>
            <person name="Sreeshan A."/>
            <person name="Augustine A."/>
        </authorList>
    </citation>
    <scope>NUCLEOTIDE SEQUENCE</scope>
    <source>
        <tissue evidence="1">Leaf</tissue>
    </source>
</reference>